<evidence type="ECO:0008006" key="4">
    <source>
        <dbReference type="Google" id="ProtNLM"/>
    </source>
</evidence>
<dbReference type="Gene3D" id="3.40.50.1110">
    <property type="entry name" value="SGNH hydrolase"/>
    <property type="match status" value="1"/>
</dbReference>
<dbReference type="InterPro" id="IPR036514">
    <property type="entry name" value="SGNH_hydro_sf"/>
</dbReference>
<keyword evidence="1" id="KW-0812">Transmembrane</keyword>
<dbReference type="EMBL" id="JBGBPQ010000021">
    <property type="protein sequence ID" value="KAL1503794.1"/>
    <property type="molecule type" value="Genomic_DNA"/>
</dbReference>
<keyword evidence="1" id="KW-1133">Transmembrane helix</keyword>
<evidence type="ECO:0000313" key="3">
    <source>
        <dbReference type="Proteomes" id="UP001515480"/>
    </source>
</evidence>
<dbReference type="Proteomes" id="UP001515480">
    <property type="component" value="Unassembled WGS sequence"/>
</dbReference>
<evidence type="ECO:0000256" key="1">
    <source>
        <dbReference type="SAM" id="Phobius"/>
    </source>
</evidence>
<keyword evidence="1" id="KW-0472">Membrane</keyword>
<evidence type="ECO:0000313" key="2">
    <source>
        <dbReference type="EMBL" id="KAL1503794.1"/>
    </source>
</evidence>
<reference evidence="2 3" key="1">
    <citation type="journal article" date="2024" name="Science">
        <title>Giant polyketide synthase enzymes in the biosynthesis of giant marine polyether toxins.</title>
        <authorList>
            <person name="Fallon T.R."/>
            <person name="Shende V.V."/>
            <person name="Wierzbicki I.H."/>
            <person name="Pendleton A.L."/>
            <person name="Watervoot N.F."/>
            <person name="Auber R.P."/>
            <person name="Gonzalez D.J."/>
            <person name="Wisecaver J.H."/>
            <person name="Moore B.S."/>
        </authorList>
    </citation>
    <scope>NUCLEOTIDE SEQUENCE [LARGE SCALE GENOMIC DNA]</scope>
    <source>
        <strain evidence="2 3">12B1</strain>
    </source>
</reference>
<feature type="transmembrane region" description="Helical" evidence="1">
    <location>
        <begin position="299"/>
        <end position="327"/>
    </location>
</feature>
<name>A0AB34IQ39_PRYPA</name>
<organism evidence="2 3">
    <name type="scientific">Prymnesium parvum</name>
    <name type="common">Toxic golden alga</name>
    <dbReference type="NCBI Taxonomy" id="97485"/>
    <lineage>
        <taxon>Eukaryota</taxon>
        <taxon>Haptista</taxon>
        <taxon>Haptophyta</taxon>
        <taxon>Prymnesiophyceae</taxon>
        <taxon>Prymnesiales</taxon>
        <taxon>Prymnesiaceae</taxon>
        <taxon>Prymnesium</taxon>
    </lineage>
</organism>
<sequence>MWFEEARRHMLQHGGADADLFWESASFHRPVASPQQQLQITSLGSSASAQRASYVSHLATWLGDRQLTTHNMAQGYATSDYALSFLDSLVPPCPNASATHLLLWEFAINDSEMSAEWRRELFPLFLRRAAHLVPHATLCFVVLWPSYARHCFPACPRRLAVWADLTAALARATHRRVFAINVNRLAERMGNHSALFADRHHPSSAGHQMIAGALAAHEAYAAFTHYLTSRAASLLHLKPSLPARAIRLAAPLPSEGAIRLHGHAAKPALAAVGAFLNGTQPVSVDAGLSDSKRVDRKTLLWIPACAYGAATYAVGLRFTFVGLNLVLPARGQLYRLRNRSEVSVAAWAYSPHGRLVVSDLSAFDDVPLALKSGLSPIVPQLWFRWDLAEAHGQDEARAFTNWFACFLRDARRWSAATLPNRVAID</sequence>
<comment type="caution">
    <text evidence="2">The sequence shown here is derived from an EMBL/GenBank/DDBJ whole genome shotgun (WGS) entry which is preliminary data.</text>
</comment>
<proteinExistence type="predicted"/>
<protein>
    <recommendedName>
        <fullName evidence="4">SGNH hydrolase-type esterase domain-containing protein</fullName>
    </recommendedName>
</protein>
<keyword evidence="3" id="KW-1185">Reference proteome</keyword>
<accession>A0AB34IQ39</accession>
<gene>
    <name evidence="2" type="ORF">AB1Y20_012262</name>
</gene>
<dbReference type="AlphaFoldDB" id="A0AB34IQ39"/>
<dbReference type="SUPFAM" id="SSF52266">
    <property type="entry name" value="SGNH hydrolase"/>
    <property type="match status" value="1"/>
</dbReference>